<evidence type="ECO:0000256" key="1">
    <source>
        <dbReference type="SAM" id="MobiDB-lite"/>
    </source>
</evidence>
<keyword evidence="3" id="KW-1185">Reference proteome</keyword>
<proteinExistence type="predicted"/>
<organism evidence="2 3">
    <name type="scientific">Pristionchus mayeri</name>
    <dbReference type="NCBI Taxonomy" id="1317129"/>
    <lineage>
        <taxon>Eukaryota</taxon>
        <taxon>Metazoa</taxon>
        <taxon>Ecdysozoa</taxon>
        <taxon>Nematoda</taxon>
        <taxon>Chromadorea</taxon>
        <taxon>Rhabditida</taxon>
        <taxon>Rhabditina</taxon>
        <taxon>Diplogasteromorpha</taxon>
        <taxon>Diplogasteroidea</taxon>
        <taxon>Neodiplogasteridae</taxon>
        <taxon>Pristionchus</taxon>
    </lineage>
</organism>
<gene>
    <name evidence="2" type="ORF">PMAYCL1PPCAC_27760</name>
</gene>
<accession>A0AAN5D8F8</accession>
<feature type="compositionally biased region" description="Basic and acidic residues" evidence="1">
    <location>
        <begin position="53"/>
        <end position="62"/>
    </location>
</feature>
<evidence type="ECO:0000313" key="2">
    <source>
        <dbReference type="EMBL" id="GMR57565.1"/>
    </source>
</evidence>
<feature type="compositionally biased region" description="Basic and acidic residues" evidence="1">
    <location>
        <begin position="72"/>
        <end position="93"/>
    </location>
</feature>
<feature type="region of interest" description="Disordered" evidence="1">
    <location>
        <begin position="39"/>
        <end position="93"/>
    </location>
</feature>
<feature type="non-terminal residue" evidence="2">
    <location>
        <position position="1"/>
    </location>
</feature>
<reference evidence="3" key="1">
    <citation type="submission" date="2022-10" db="EMBL/GenBank/DDBJ databases">
        <title>Genome assembly of Pristionchus species.</title>
        <authorList>
            <person name="Yoshida K."/>
            <person name="Sommer R.J."/>
        </authorList>
    </citation>
    <scope>NUCLEOTIDE SEQUENCE [LARGE SCALE GENOMIC DNA]</scope>
    <source>
        <strain evidence="3">RS5460</strain>
    </source>
</reference>
<name>A0AAN5D8F8_9BILA</name>
<sequence>PFSWLKRRANNCIRHFPTCQTMSLIGYLPFYSNKRSAFDWDEDRTNKSGKYRTLKENHENNNAEHATMNRGNESRDSPALDHEQGSPDDQHHE</sequence>
<dbReference type="Proteomes" id="UP001328107">
    <property type="component" value="Unassembled WGS sequence"/>
</dbReference>
<evidence type="ECO:0000313" key="3">
    <source>
        <dbReference type="Proteomes" id="UP001328107"/>
    </source>
</evidence>
<dbReference type="AlphaFoldDB" id="A0AAN5D8F8"/>
<protein>
    <submittedName>
        <fullName evidence="2">Uncharacterized protein</fullName>
    </submittedName>
</protein>
<comment type="caution">
    <text evidence="2">The sequence shown here is derived from an EMBL/GenBank/DDBJ whole genome shotgun (WGS) entry which is preliminary data.</text>
</comment>
<dbReference type="EMBL" id="BTRK01000006">
    <property type="protein sequence ID" value="GMR57565.1"/>
    <property type="molecule type" value="Genomic_DNA"/>
</dbReference>